<dbReference type="InterPro" id="IPR009409">
    <property type="entry name" value="DUF1059"/>
</dbReference>
<sequence>MTYKLACKDMGVMCPFVAEGETMDEMMEIAVKHAKEEHGYTDEQLNDPETQKAIKAAIRKE</sequence>
<organism evidence="1 2">
    <name type="scientific">Methanolobus sediminis</name>
    <dbReference type="NCBI Taxonomy" id="3072978"/>
    <lineage>
        <taxon>Archaea</taxon>
        <taxon>Methanobacteriati</taxon>
        <taxon>Methanobacteriota</taxon>
        <taxon>Stenosarchaea group</taxon>
        <taxon>Methanomicrobia</taxon>
        <taxon>Methanosarcinales</taxon>
        <taxon>Methanosarcinaceae</taxon>
        <taxon>Methanolobus</taxon>
    </lineage>
</organism>
<dbReference type="EMBL" id="CP133592">
    <property type="protein sequence ID" value="WMW25006.1"/>
    <property type="molecule type" value="Genomic_DNA"/>
</dbReference>
<proteinExistence type="predicted"/>
<protein>
    <submittedName>
        <fullName evidence="1">DUF1059 domain-containing protein</fullName>
    </submittedName>
</protein>
<dbReference type="KEGG" id="mseb:RE474_13135"/>
<evidence type="ECO:0000313" key="2">
    <source>
        <dbReference type="Proteomes" id="UP001182908"/>
    </source>
</evidence>
<dbReference type="Proteomes" id="UP001182908">
    <property type="component" value="Chromosome"/>
</dbReference>
<dbReference type="GeneID" id="84233678"/>
<dbReference type="Pfam" id="PF06348">
    <property type="entry name" value="DUF1059"/>
    <property type="match status" value="1"/>
</dbReference>
<gene>
    <name evidence="1" type="ORF">RE474_13135</name>
</gene>
<accession>A0AA51UMG0</accession>
<dbReference type="RefSeq" id="WP_309310813.1">
    <property type="nucleotide sequence ID" value="NZ_CP133592.1"/>
</dbReference>
<name>A0AA51UMG0_9EURY</name>
<dbReference type="AlphaFoldDB" id="A0AA51UMG0"/>
<keyword evidence="2" id="KW-1185">Reference proteome</keyword>
<evidence type="ECO:0000313" key="1">
    <source>
        <dbReference type="EMBL" id="WMW25006.1"/>
    </source>
</evidence>
<reference evidence="1 2" key="1">
    <citation type="submission" date="2023-08" db="EMBL/GenBank/DDBJ databases">
        <title>Methanolobus mangrovi sp. nov. and Methanolobus sediminis sp. nov, two novel methylotrophic methanogens isolated from mangrove sediments in China.</title>
        <authorList>
            <person name="Zhou J."/>
        </authorList>
    </citation>
    <scope>NUCLEOTIDE SEQUENCE [LARGE SCALE GENOMIC DNA]</scope>
    <source>
        <strain evidence="1 2">FTZ6</strain>
    </source>
</reference>